<feature type="region of interest" description="Disordered" evidence="6">
    <location>
        <begin position="649"/>
        <end position="737"/>
    </location>
</feature>
<dbReference type="GO" id="GO:0005886">
    <property type="term" value="C:plasma membrane"/>
    <property type="evidence" value="ECO:0007669"/>
    <property type="project" value="TreeGrafter"/>
</dbReference>
<evidence type="ECO:0000256" key="6">
    <source>
        <dbReference type="SAM" id="MobiDB-lite"/>
    </source>
</evidence>
<dbReference type="GO" id="GO:0009887">
    <property type="term" value="P:animal organ morphogenesis"/>
    <property type="evidence" value="ECO:0007669"/>
    <property type="project" value="UniProtKB-ARBA"/>
</dbReference>
<dbReference type="SUPFAM" id="SSF54236">
    <property type="entry name" value="Ubiquitin-like"/>
    <property type="match status" value="1"/>
</dbReference>
<feature type="compositionally biased region" description="Polar residues" evidence="6">
    <location>
        <begin position="627"/>
        <end position="636"/>
    </location>
</feature>
<dbReference type="GO" id="GO:0005912">
    <property type="term" value="C:adherens junction"/>
    <property type="evidence" value="ECO:0007669"/>
    <property type="project" value="UniProtKB-SubCell"/>
</dbReference>
<dbReference type="GO" id="GO:0003779">
    <property type="term" value="F:actin binding"/>
    <property type="evidence" value="ECO:0007669"/>
    <property type="project" value="InterPro"/>
</dbReference>
<name>A0A9C6T728_DROAB</name>
<evidence type="ECO:0000313" key="8">
    <source>
        <dbReference type="Proteomes" id="UP000515160"/>
    </source>
</evidence>
<feature type="compositionally biased region" description="Gly residues" evidence="6">
    <location>
        <begin position="778"/>
        <end position="804"/>
    </location>
</feature>
<dbReference type="InterPro" id="IPR008379">
    <property type="entry name" value="Band_4.1_C"/>
</dbReference>
<feature type="region of interest" description="Disordered" evidence="6">
    <location>
        <begin position="766"/>
        <end position="812"/>
    </location>
</feature>
<feature type="compositionally biased region" description="Basic and acidic residues" evidence="6">
    <location>
        <begin position="452"/>
        <end position="483"/>
    </location>
</feature>
<feature type="compositionally biased region" description="Low complexity" evidence="6">
    <location>
        <begin position="415"/>
        <end position="427"/>
    </location>
</feature>
<evidence type="ECO:0000259" key="7">
    <source>
        <dbReference type="PROSITE" id="PS50057"/>
    </source>
</evidence>
<dbReference type="Gene3D" id="2.30.29.30">
    <property type="entry name" value="Pleckstrin-homology domain (PH domain)/Phosphotyrosine-binding domain (PTB)"/>
    <property type="match status" value="1"/>
</dbReference>
<dbReference type="GeneID" id="117566992"/>
<organism evidence="8 9">
    <name type="scientific">Drosophila albomicans</name>
    <name type="common">Fruit fly</name>
    <dbReference type="NCBI Taxonomy" id="7291"/>
    <lineage>
        <taxon>Eukaryota</taxon>
        <taxon>Metazoa</taxon>
        <taxon>Ecdysozoa</taxon>
        <taxon>Arthropoda</taxon>
        <taxon>Hexapoda</taxon>
        <taxon>Insecta</taxon>
        <taxon>Pterygota</taxon>
        <taxon>Neoptera</taxon>
        <taxon>Endopterygota</taxon>
        <taxon>Diptera</taxon>
        <taxon>Brachycera</taxon>
        <taxon>Muscomorpha</taxon>
        <taxon>Ephydroidea</taxon>
        <taxon>Drosophilidae</taxon>
        <taxon>Drosophila</taxon>
    </lineage>
</organism>
<dbReference type="CDD" id="cd13184">
    <property type="entry name" value="FERM_C_4_1_family"/>
    <property type="match status" value="1"/>
</dbReference>
<accession>A0A9C6T728</accession>
<dbReference type="PRINTS" id="PR00661">
    <property type="entry name" value="ERMFAMILY"/>
</dbReference>
<dbReference type="PROSITE" id="PS00661">
    <property type="entry name" value="FERM_2"/>
    <property type="match status" value="1"/>
</dbReference>
<feature type="compositionally biased region" description="Polar residues" evidence="6">
    <location>
        <begin position="1478"/>
        <end position="1490"/>
    </location>
</feature>
<dbReference type="InterPro" id="IPR019749">
    <property type="entry name" value="Band_41_domain"/>
</dbReference>
<dbReference type="GO" id="GO:0031032">
    <property type="term" value="P:actomyosin structure organization"/>
    <property type="evidence" value="ECO:0007669"/>
    <property type="project" value="TreeGrafter"/>
</dbReference>
<dbReference type="InterPro" id="IPR011993">
    <property type="entry name" value="PH-like_dom_sf"/>
</dbReference>
<dbReference type="InterPro" id="IPR029071">
    <property type="entry name" value="Ubiquitin-like_domsf"/>
</dbReference>
<dbReference type="Pfam" id="PF00373">
    <property type="entry name" value="FERM_M"/>
    <property type="match status" value="1"/>
</dbReference>
<feature type="region of interest" description="Disordered" evidence="6">
    <location>
        <begin position="1477"/>
        <end position="1497"/>
    </location>
</feature>
<dbReference type="RefSeq" id="XP_051860768.1">
    <property type="nucleotide sequence ID" value="XM_052004808.1"/>
</dbReference>
<evidence type="ECO:0000256" key="4">
    <source>
        <dbReference type="ARBA" id="ARBA00022949"/>
    </source>
</evidence>
<feature type="compositionally biased region" description="Polar residues" evidence="6">
    <location>
        <begin position="1581"/>
        <end position="1612"/>
    </location>
</feature>
<dbReference type="InterPro" id="IPR035963">
    <property type="entry name" value="FERM_2"/>
</dbReference>
<dbReference type="Gene3D" id="3.10.20.90">
    <property type="entry name" value="Phosphatidylinositol 3-kinase Catalytic Subunit, Chain A, domain 1"/>
    <property type="match status" value="1"/>
</dbReference>
<comment type="subcellular location">
    <subcellularLocation>
        <location evidence="1">Cell junction</location>
        <location evidence="1">Adherens junction</location>
    </subcellularLocation>
    <subcellularLocation>
        <location evidence="5">Cell projection</location>
        <location evidence="5">Rhabdomere</location>
    </subcellularLocation>
</comment>
<evidence type="ECO:0000256" key="5">
    <source>
        <dbReference type="ARBA" id="ARBA00043944"/>
    </source>
</evidence>
<dbReference type="SMART" id="SM01195">
    <property type="entry name" value="FA"/>
    <property type="match status" value="1"/>
</dbReference>
<dbReference type="InterPro" id="IPR014352">
    <property type="entry name" value="FERM/acyl-CoA-bd_prot_sf"/>
</dbReference>
<dbReference type="GO" id="GO:0016028">
    <property type="term" value="C:rhabdomere"/>
    <property type="evidence" value="ECO:0007669"/>
    <property type="project" value="UniProtKB-SubCell"/>
</dbReference>
<dbReference type="Pfam" id="PF09380">
    <property type="entry name" value="FERM_C"/>
    <property type="match status" value="1"/>
</dbReference>
<dbReference type="FunFam" id="1.20.80.10:FF:000001">
    <property type="entry name" value="Erythrocyte membrane protein band 4.1"/>
    <property type="match status" value="1"/>
</dbReference>
<evidence type="ECO:0000256" key="3">
    <source>
        <dbReference type="ARBA" id="ARBA00022553"/>
    </source>
</evidence>
<dbReference type="InterPro" id="IPR000798">
    <property type="entry name" value="Ez/rad/moesin-like"/>
</dbReference>
<dbReference type="InterPro" id="IPR000299">
    <property type="entry name" value="FERM_domain"/>
</dbReference>
<dbReference type="PRINTS" id="PR00935">
    <property type="entry name" value="BAND41"/>
</dbReference>
<dbReference type="InterPro" id="IPR018979">
    <property type="entry name" value="FERM_N"/>
</dbReference>
<feature type="compositionally biased region" description="Low complexity" evidence="6">
    <location>
        <begin position="16"/>
        <end position="27"/>
    </location>
</feature>
<keyword evidence="4" id="KW-0965">Cell junction</keyword>
<gene>
    <name evidence="9 10" type="primary">LOC117566992</name>
</gene>
<keyword evidence="3" id="KW-0597">Phosphoprotein</keyword>
<feature type="region of interest" description="Disordered" evidence="6">
    <location>
        <begin position="368"/>
        <end position="636"/>
    </location>
</feature>
<evidence type="ECO:0000313" key="9">
    <source>
        <dbReference type="RefSeq" id="XP_051860768.1"/>
    </source>
</evidence>
<dbReference type="PANTHER" id="PTHR23280:SF21">
    <property type="entry name" value="PROTEIN 4.1 HOMOLOG"/>
    <property type="match status" value="1"/>
</dbReference>
<dbReference type="CDD" id="cd01765">
    <property type="entry name" value="FERM_F0_F1"/>
    <property type="match status" value="1"/>
</dbReference>
<reference evidence="9 10" key="1">
    <citation type="submission" date="2025-04" db="UniProtKB">
        <authorList>
            <consortium name="RefSeq"/>
        </authorList>
    </citation>
    <scope>IDENTIFICATION</scope>
    <source>
        <strain evidence="9 10">15112-1751.03</strain>
        <tissue evidence="9 10">Whole Adult</tissue>
    </source>
</reference>
<dbReference type="InterPro" id="IPR019748">
    <property type="entry name" value="FERM_central"/>
</dbReference>
<dbReference type="CTD" id="37205"/>
<proteinExistence type="predicted"/>
<dbReference type="InterPro" id="IPR019747">
    <property type="entry name" value="FERM_CS"/>
</dbReference>
<dbReference type="PROSITE" id="PS50057">
    <property type="entry name" value="FERM_3"/>
    <property type="match status" value="1"/>
</dbReference>
<dbReference type="SMART" id="SM00295">
    <property type="entry name" value="B41"/>
    <property type="match status" value="1"/>
</dbReference>
<dbReference type="Pfam" id="PF09379">
    <property type="entry name" value="FERM_N"/>
    <property type="match status" value="1"/>
</dbReference>
<evidence type="ECO:0000256" key="1">
    <source>
        <dbReference type="ARBA" id="ARBA00004536"/>
    </source>
</evidence>
<protein>
    <recommendedName>
        <fullName evidence="2">Moesin/ezrin/radixin homolog 1</fullName>
    </recommendedName>
</protein>
<dbReference type="Proteomes" id="UP000515160">
    <property type="component" value="Chromosome 3"/>
</dbReference>
<dbReference type="GO" id="GO:0030182">
    <property type="term" value="P:neuron differentiation"/>
    <property type="evidence" value="ECO:0007669"/>
    <property type="project" value="UniProtKB-ARBA"/>
</dbReference>
<dbReference type="InterPro" id="IPR018980">
    <property type="entry name" value="FERM_PH-like_C"/>
</dbReference>
<keyword evidence="8" id="KW-1185">Reference proteome</keyword>
<dbReference type="InterPro" id="IPR014847">
    <property type="entry name" value="FA"/>
</dbReference>
<dbReference type="Pfam" id="PF05902">
    <property type="entry name" value="4_1_CTD"/>
    <property type="match status" value="1"/>
</dbReference>
<dbReference type="SUPFAM" id="SSF50729">
    <property type="entry name" value="PH domain-like"/>
    <property type="match status" value="1"/>
</dbReference>
<dbReference type="PANTHER" id="PTHR23280">
    <property type="entry name" value="4.1 G PROTEIN"/>
    <property type="match status" value="1"/>
</dbReference>
<feature type="compositionally biased region" description="Polar residues" evidence="6">
    <location>
        <begin position="562"/>
        <end position="577"/>
    </location>
</feature>
<dbReference type="CDD" id="cd14473">
    <property type="entry name" value="FERM_B-lobe"/>
    <property type="match status" value="1"/>
</dbReference>
<dbReference type="Pfam" id="PF08736">
    <property type="entry name" value="FA"/>
    <property type="match status" value="1"/>
</dbReference>
<feature type="compositionally biased region" description="Basic and acidic residues" evidence="6">
    <location>
        <begin position="651"/>
        <end position="660"/>
    </location>
</feature>
<dbReference type="GO" id="GO:0005198">
    <property type="term" value="F:structural molecule activity"/>
    <property type="evidence" value="ECO:0007669"/>
    <property type="project" value="InterPro"/>
</dbReference>
<feature type="region of interest" description="Disordered" evidence="6">
    <location>
        <begin position="1"/>
        <end position="27"/>
    </location>
</feature>
<feature type="region of interest" description="Disordered" evidence="6">
    <location>
        <begin position="1580"/>
        <end position="1640"/>
    </location>
</feature>
<feature type="compositionally biased region" description="Basic and acidic residues" evidence="6">
    <location>
        <begin position="536"/>
        <end position="548"/>
    </location>
</feature>
<dbReference type="RefSeq" id="XP_051860769.1">
    <property type="nucleotide sequence ID" value="XM_052004809.1"/>
</dbReference>
<evidence type="ECO:0000256" key="2">
    <source>
        <dbReference type="ARBA" id="ARBA00022025"/>
    </source>
</evidence>
<dbReference type="OrthoDB" id="6589456at2759"/>
<evidence type="ECO:0000313" key="10">
    <source>
        <dbReference type="RefSeq" id="XP_051860769.1"/>
    </source>
</evidence>
<dbReference type="FunFam" id="2.30.29.30:FF:000001">
    <property type="entry name" value="Erythrocyte membrane protein band 4.1"/>
    <property type="match status" value="1"/>
</dbReference>
<feature type="compositionally biased region" description="Low complexity" evidence="6">
    <location>
        <begin position="1619"/>
        <end position="1629"/>
    </location>
</feature>
<feature type="domain" description="FERM" evidence="7">
    <location>
        <begin position="32"/>
        <end position="314"/>
    </location>
</feature>
<dbReference type="GO" id="GO:0005856">
    <property type="term" value="C:cytoskeleton"/>
    <property type="evidence" value="ECO:0007669"/>
    <property type="project" value="InterPro"/>
</dbReference>
<dbReference type="SUPFAM" id="SSF47031">
    <property type="entry name" value="Second domain of FERM"/>
    <property type="match status" value="1"/>
</dbReference>
<dbReference type="Gene3D" id="1.20.80.10">
    <property type="match status" value="1"/>
</dbReference>
<sequence>MPAEIKPSAPPEPETPTKSKPKSNSSTFSKAALARVTLLDGSILDVTIDRKAKGRDLVNSICAGLNIIEKDYFGLTYDTPTDPRTWLDLEKPVAKFFRVDPWPLAFAVKFYPPEPSQLQEDITRYHLCLQVRNDILEGRLPCTFVTHALLGSYLVQSEMGDYDPKEMPTRAYLKDFKIAPNQATELEDKVMDLHKTHKGQSPAEAELHYLENAKKLAMYGVDLHPAKDSEGVDIMLGVCASGLLVYRDKLRINRFAWPKILKISYKRHHFYIKIRPGEFEQYESTIGFKLANHRAAKKLWKSCVEHHTFFRLMTPEPNTRSTLFPRFGSKYRFSGRTHYESKATPVDRTAPNFTRALSGARLSSRSMDALAMAEKEKVARKSSTLDHRGDRSNNADAHSRSPIKKDKKEKLIRESSTGTASASSQSSLEGDYETEIAAEAVSAAPDFSSPPQEEKKLKEKEEKERKEQEKRDQKEREKAEKAAKAAAAAAASAAAAGSGVNGNDDLNDSNKSDKSGRRGVGIFSSGRKSKSGSPAKDGKDKDKDKEIGRLGLVVTSGLGEQDNGQNDANRNAGNRGSATPGVTRPYEYAVDADGNASSPTRKSYTPGGFRYDQDPNSGKQLGPDGQEQLSPTSQQKKIGLAFNYAPGNENALKETAEKIKSGQLSPRTQDKLNRGQLSPKSRAKLLQDGNLSPTTRAKLQGSAVDAAAVPLSDAQKRSYSPTKGAGQGAGYSSGAPGSYKAIGDNTADFLESQRYNQEPGYVGVGAGAGKSGSPTKGAGAGPGAGAGAGAGAGSGAGAGAGSGAGSRASAGPGVAAGVAAGAGAGAAAAAAKPKKKRVKIMVITSKFDPATKRIDAENGSIEHSTGILDPATGRIDTKYGVIDPKNGTLEALNTKTGKKELFQGDLDPKTGNLHLVSGVSDPKTGRIDDSLGQIVCITPQDNPVVELTVITGRIDPATGKIDTVNGDVERSLGVLNLDTGLLDTKYGEINTRTGELKAIDPKSGKIVVTKNVKVDPGTGQITILGIVDPKTNKVDPNQGRIIEVGQQIDPIVEVTSLAGKFDSKKNVIDPKTAQVETSGGQFDPKQGKIDTKYGQIDLVKHTITFTDPKSGKTVTRDIKIEPATGQIVLKNQINPKNNKPDKDYARIISLRIVQQRVDPATKAPIAQVSAAKDKDIVVDPKSNQIWVPTGASDPSTKEQQYISSSVDPKTGYVITIYGYLDPKTNEIKKQTKLDPNTIKIEPTSGKIYTATGEVDKATGEPLYAATQVDPESGEVYTKLARVDPKTGKIVIVRILLISKTDERGRPEEIDPETCEIDPVSGRVLKFFNKTVYVYNMIDPVTGEIVQVDPNDPRFAGARTTVTHTMTLTGEIDPVTGRIKSEYGDIDPNTGDIDPATAVTDPVTGKLILNYAQIDPSHFGKQAQVQTTTETVPITRQQFFDGVKHINKSALRRDSEASSDDDMTKQYAGEQIQDIVLSPGNQSGVSGKNQGKSVSTPTVVKTTTKQVLTKNDGGVTHNVEEEVRNLGTGEVTYSTQEHKADATPTDLSGAYVTATAVTTRTATTHEDLGKNAKTEQLEEKTVATTRTLDPSNQQQRVVTQEVKTTATVTSGDQYQRRDSVSSTSSGDSGTPIDGPYDGTSVIRTDIQKSPAYATTATTSTGPHVESTRVVLGEDTPGYSGHGEIISTQTVSSKTRTVETITYKTERDGIVETRVEQKITIQSDGDPIDHDKALAEAIQEATAMNPDMTVEKIEIQQQTQ</sequence>
<dbReference type="SMART" id="SM01196">
    <property type="entry name" value="FERM_C"/>
    <property type="match status" value="1"/>
</dbReference>
<feature type="compositionally biased region" description="Low complexity" evidence="6">
    <location>
        <begin position="484"/>
        <end position="504"/>
    </location>
</feature>
<feature type="compositionally biased region" description="Basic and acidic residues" evidence="6">
    <location>
        <begin position="373"/>
        <end position="413"/>
    </location>
</feature>